<evidence type="ECO:0000313" key="2">
    <source>
        <dbReference type="Proteomes" id="UP001177021"/>
    </source>
</evidence>
<comment type="caution">
    <text evidence="1">The sequence shown here is derived from an EMBL/GenBank/DDBJ whole genome shotgun (WGS) entry which is preliminary data.</text>
</comment>
<dbReference type="EMBL" id="CASHSV030000513">
    <property type="protein sequence ID" value="CAJ2667473.1"/>
    <property type="molecule type" value="Genomic_DNA"/>
</dbReference>
<accession>A0ACB0LGE3</accession>
<proteinExistence type="predicted"/>
<reference evidence="1" key="1">
    <citation type="submission" date="2023-10" db="EMBL/GenBank/DDBJ databases">
        <authorList>
            <person name="Rodriguez Cubillos JULIANA M."/>
            <person name="De Vega J."/>
        </authorList>
    </citation>
    <scope>NUCLEOTIDE SEQUENCE</scope>
</reference>
<keyword evidence="2" id="KW-1185">Reference proteome</keyword>
<sequence length="927" mass="107756">MKLISYNIRGLGGLAKKKEIQKLIQSQKPDVICIQETKMELIERSQCMWLWGNSDCNFAFKPSEGRSGGLLTIWNSSILSVHRTIIRDHVLWLEGEWGEEKKKVNIVNVYAPCEARRKRVLWADLKEMILTQREDNCCLLGDFNAIRDETERKGSSEVIRREEIIDFDDFISETELIDLPLHGRRFTWSRIGGSAMSRIDRFLFSESWNNEWPNCKQWCLDKALSDHCPIMLCEDRKNWGPKPFRMLSCWKDTEGYHNFVREQWRDIKVEGWGMFVLKEKLKMIKERLKVWHKNHTQNLGGKIKEAKKHLNSLELKEESAGLSEEELFTKRQKSEQIFKLSNLNCSIQWQKSRARWLKEGDANTKYFHGCINKRRRENEILSLEWNGRMLREVDEIKKAIVDHFQNHFSARGVRPVPGNMSFKRVNDIENEELVKEFSEAEIRRAVWDCESTKSPGPDGVNFGFIKEFWEDIKDDFIRVMAEFHSNGRIVKGANCSFIVLIPKKKSPVKVTDFRPICLIGCIYKVISKVLANRLKKVISSVVSETQSAFISGRQILDGILIANEIVDEAKRKKKEAFMFKVDFEKAFDSVDWNFLDIVMQKMGFHEKWRSWITECLKTNSISVLVNGSPSKEFEMGRGLRQGDPLSPFLFLIAAEGFNLLMKKAVDLGNFSGYKFDGGDECFSHLQYADDTLIIGRKGWGNIRIIKAILLLFELMSGLKVNFHKSLLIGINIHQIWIEEAAKILNCKVGSFPFKYLGLPIGANPRRIATWQPVIDAVRFRLSGWKHSQLSIGGRVVILKSVLSAIPVYYLSFFKAPSGIWYDVSKWMGISTALHKEGMNHLEQFEGLIGSGRAFTERVRVIWFACIWCIWRSRNEKLFKNKEINLINMVEYVKRWSWNWLKVKSSSIDYNFILWYLNPRACLGCVDY</sequence>
<gene>
    <name evidence="1" type="ORF">MILVUS5_LOCUS32078</name>
</gene>
<organism evidence="1 2">
    <name type="scientific">Trifolium pratense</name>
    <name type="common">Red clover</name>
    <dbReference type="NCBI Taxonomy" id="57577"/>
    <lineage>
        <taxon>Eukaryota</taxon>
        <taxon>Viridiplantae</taxon>
        <taxon>Streptophyta</taxon>
        <taxon>Embryophyta</taxon>
        <taxon>Tracheophyta</taxon>
        <taxon>Spermatophyta</taxon>
        <taxon>Magnoliopsida</taxon>
        <taxon>eudicotyledons</taxon>
        <taxon>Gunneridae</taxon>
        <taxon>Pentapetalae</taxon>
        <taxon>rosids</taxon>
        <taxon>fabids</taxon>
        <taxon>Fabales</taxon>
        <taxon>Fabaceae</taxon>
        <taxon>Papilionoideae</taxon>
        <taxon>50 kb inversion clade</taxon>
        <taxon>NPAAA clade</taxon>
        <taxon>Hologalegina</taxon>
        <taxon>IRL clade</taxon>
        <taxon>Trifolieae</taxon>
        <taxon>Trifolium</taxon>
    </lineage>
</organism>
<dbReference type="Proteomes" id="UP001177021">
    <property type="component" value="Unassembled WGS sequence"/>
</dbReference>
<protein>
    <submittedName>
        <fullName evidence="1">Uncharacterized protein</fullName>
    </submittedName>
</protein>
<evidence type="ECO:0000313" key="1">
    <source>
        <dbReference type="EMBL" id="CAJ2667473.1"/>
    </source>
</evidence>
<name>A0ACB0LGE3_TRIPR</name>